<feature type="region of interest" description="Disordered" evidence="18">
    <location>
        <begin position="170"/>
        <end position="473"/>
    </location>
</feature>
<keyword evidence="16" id="KW-0539">Nucleus</keyword>
<evidence type="ECO:0000256" key="1">
    <source>
        <dbReference type="ARBA" id="ARBA00004210"/>
    </source>
</evidence>
<evidence type="ECO:0000313" key="20">
    <source>
        <dbReference type="EMBL" id="CAB3227702.1"/>
    </source>
</evidence>
<proteinExistence type="evidence at transcript level"/>
<feature type="compositionally biased region" description="Polar residues" evidence="18">
    <location>
        <begin position="445"/>
        <end position="473"/>
    </location>
</feature>
<feature type="compositionally biased region" description="Basic and acidic residues" evidence="18">
    <location>
        <begin position="1"/>
        <end position="14"/>
    </location>
</feature>
<evidence type="ECO:0000256" key="13">
    <source>
        <dbReference type="ARBA" id="ARBA00022884"/>
    </source>
</evidence>
<keyword evidence="17" id="KW-0966">Cell projection</keyword>
<evidence type="ECO:0000256" key="9">
    <source>
        <dbReference type="ARBA" id="ARBA00022664"/>
    </source>
</evidence>
<keyword evidence="8" id="KW-0963">Cytoplasm</keyword>
<dbReference type="GO" id="GO:0006397">
    <property type="term" value="P:mRNA processing"/>
    <property type="evidence" value="ECO:0007669"/>
    <property type="project" value="UniProtKB-KW"/>
</dbReference>
<dbReference type="GO" id="GO:0003729">
    <property type="term" value="F:mRNA binding"/>
    <property type="evidence" value="ECO:0007669"/>
    <property type="project" value="InterPro"/>
</dbReference>
<evidence type="ECO:0000256" key="14">
    <source>
        <dbReference type="ARBA" id="ARBA00023161"/>
    </source>
</evidence>
<evidence type="ECO:0000256" key="10">
    <source>
        <dbReference type="ARBA" id="ARBA00022728"/>
    </source>
</evidence>
<evidence type="ECO:0000256" key="3">
    <source>
        <dbReference type="ARBA" id="ARBA00004324"/>
    </source>
</evidence>
<evidence type="ECO:0000256" key="5">
    <source>
        <dbReference type="ARBA" id="ARBA00009548"/>
    </source>
</evidence>
<keyword evidence="13" id="KW-0694">RNA-binding</keyword>
<organism evidence="20">
    <name type="scientific">Phallusia mammillata</name>
    <dbReference type="NCBI Taxonomy" id="59560"/>
    <lineage>
        <taxon>Eukaryota</taxon>
        <taxon>Metazoa</taxon>
        <taxon>Chordata</taxon>
        <taxon>Tunicata</taxon>
        <taxon>Ascidiacea</taxon>
        <taxon>Phlebobranchia</taxon>
        <taxon>Ascidiidae</taxon>
        <taxon>Phallusia</taxon>
    </lineage>
</organism>
<evidence type="ECO:0000256" key="17">
    <source>
        <dbReference type="ARBA" id="ARBA00023273"/>
    </source>
</evidence>
<feature type="compositionally biased region" description="Basic and acidic residues" evidence="18">
    <location>
        <begin position="274"/>
        <end position="299"/>
    </location>
</feature>
<dbReference type="GO" id="GO:0005681">
    <property type="term" value="C:spliceosomal complex"/>
    <property type="evidence" value="ECO:0007669"/>
    <property type="project" value="UniProtKB-KW"/>
</dbReference>
<protein>
    <recommendedName>
        <fullName evidence="6">Protein CASC3</fullName>
    </recommendedName>
</protein>
<keyword evidence="12" id="KW-0810">Translation regulation</keyword>
<feature type="compositionally biased region" description="Basic and acidic residues" evidence="18">
    <location>
        <begin position="55"/>
        <end position="74"/>
    </location>
</feature>
<feature type="compositionally biased region" description="Basic and acidic residues" evidence="18">
    <location>
        <begin position="89"/>
        <end position="105"/>
    </location>
</feature>
<feature type="compositionally biased region" description="Basic and acidic residues" evidence="18">
    <location>
        <begin position="170"/>
        <end position="196"/>
    </location>
</feature>
<dbReference type="GO" id="GO:0016607">
    <property type="term" value="C:nuclear speck"/>
    <property type="evidence" value="ECO:0007669"/>
    <property type="project" value="UniProtKB-SubCell"/>
</dbReference>
<name>A0A6F9D8I6_9ASCI</name>
<evidence type="ECO:0000256" key="8">
    <source>
        <dbReference type="ARBA" id="ARBA00022490"/>
    </source>
</evidence>
<dbReference type="GO" id="GO:0000184">
    <property type="term" value="P:nuclear-transcribed mRNA catabolic process, nonsense-mediated decay"/>
    <property type="evidence" value="ECO:0007669"/>
    <property type="project" value="UniProtKB-KW"/>
</dbReference>
<feature type="compositionally biased region" description="Polar residues" evidence="18">
    <location>
        <begin position="232"/>
        <end position="244"/>
    </location>
</feature>
<reference evidence="20" key="1">
    <citation type="submission" date="2020-04" db="EMBL/GenBank/DDBJ databases">
        <authorList>
            <person name="Neveu A P."/>
        </authorList>
    </citation>
    <scope>NUCLEOTIDE SEQUENCE</scope>
    <source>
        <tissue evidence="20">Whole embryo</tissue>
    </source>
</reference>
<evidence type="ECO:0000256" key="18">
    <source>
        <dbReference type="SAM" id="MobiDB-lite"/>
    </source>
</evidence>
<gene>
    <name evidence="20" type="primary">Casc3</name>
</gene>
<evidence type="ECO:0000256" key="15">
    <source>
        <dbReference type="ARBA" id="ARBA00023187"/>
    </source>
</evidence>
<dbReference type="GO" id="GO:0030425">
    <property type="term" value="C:dendrite"/>
    <property type="evidence" value="ECO:0007669"/>
    <property type="project" value="UniProtKB-SubCell"/>
</dbReference>
<dbReference type="GO" id="GO:0048471">
    <property type="term" value="C:perinuclear region of cytoplasm"/>
    <property type="evidence" value="ECO:0007669"/>
    <property type="project" value="UniProtKB-SubCell"/>
</dbReference>
<comment type="subcellular location">
    <subcellularLocation>
        <location evidence="2">Cell projection</location>
        <location evidence="2">Dendrite</location>
    </subcellularLocation>
    <subcellularLocation>
        <location evidence="1">Cytoplasm</location>
        <location evidence="1">Stress granule</location>
    </subcellularLocation>
    <subcellularLocation>
        <location evidence="4">Cytoplasm</location>
        <location evidence="4">Perinuclear region</location>
    </subcellularLocation>
    <subcellularLocation>
        <location evidence="3">Nucleus speckle</location>
    </subcellularLocation>
</comment>
<accession>A0A6F9D8I6</accession>
<dbReference type="GO" id="GO:0008380">
    <property type="term" value="P:RNA splicing"/>
    <property type="evidence" value="ECO:0007669"/>
    <property type="project" value="UniProtKB-KW"/>
</dbReference>
<dbReference type="Pfam" id="PF09405">
    <property type="entry name" value="Btz"/>
    <property type="match status" value="1"/>
</dbReference>
<keyword evidence="10" id="KW-0747">Spliceosome</keyword>
<evidence type="ECO:0000256" key="11">
    <source>
        <dbReference type="ARBA" id="ARBA00022816"/>
    </source>
</evidence>
<feature type="domain" description="Btz" evidence="19">
    <location>
        <begin position="83"/>
        <end position="199"/>
    </location>
</feature>
<feature type="compositionally biased region" description="Acidic residues" evidence="18">
    <location>
        <begin position="75"/>
        <end position="84"/>
    </location>
</feature>
<keyword evidence="7" id="KW-0813">Transport</keyword>
<feature type="compositionally biased region" description="Basic and acidic residues" evidence="18">
    <location>
        <begin position="432"/>
        <end position="444"/>
    </location>
</feature>
<dbReference type="PANTHER" id="PTHR13434">
    <property type="entry name" value="PROTEIN CASC3"/>
    <property type="match status" value="1"/>
</dbReference>
<feature type="compositionally biased region" description="Basic and acidic residues" evidence="18">
    <location>
        <begin position="378"/>
        <end position="388"/>
    </location>
</feature>
<evidence type="ECO:0000256" key="16">
    <source>
        <dbReference type="ARBA" id="ARBA00023242"/>
    </source>
</evidence>
<evidence type="ECO:0000256" key="4">
    <source>
        <dbReference type="ARBA" id="ARBA00004556"/>
    </source>
</evidence>
<dbReference type="InterPro" id="IPR018545">
    <property type="entry name" value="Btz_dom"/>
</dbReference>
<dbReference type="InterPro" id="IPR028544">
    <property type="entry name" value="CASC3"/>
</dbReference>
<feature type="compositionally biased region" description="Basic and acidic residues" evidence="18">
    <location>
        <begin position="142"/>
        <end position="151"/>
    </location>
</feature>
<evidence type="ECO:0000256" key="7">
    <source>
        <dbReference type="ARBA" id="ARBA00022448"/>
    </source>
</evidence>
<dbReference type="PANTHER" id="PTHR13434:SF0">
    <property type="entry name" value="PROTEIN CASC3"/>
    <property type="match status" value="1"/>
</dbReference>
<feature type="compositionally biased region" description="Basic and acidic residues" evidence="18">
    <location>
        <begin position="218"/>
        <end position="228"/>
    </location>
</feature>
<sequence>MAERRRLRPARSDNEEVLSEGESQVPHALSLSQSDGGSEGGYVDLSEYETDEDDYHSQHSSDEEVEAPPEKSPDQFEDAEEDATGVERGSGDGKEQSDSDFEPKKNFVNVSEEAGDPEVNEEGEEEKESPCFIPTKGNFFQHDTRSQDVRGGRTTVRNFRTRPDASRWLHDKFDEREQTPKSREDLIAEYGYDIRAHSYGKPPTNTRGGTRGQRRPFGRHDMNREQHHFRQQNHNANSHNNDYGNGQDWPRLNKERPRDRQAPSNYRDTTIRTQDFRASRRNYLRNDQRERDQQYREPRQPPNRPNRADYSQKPRKPAKEDQASPPASDEEEWDVGDQEREEKPEEKRSSPMHKTNKPSDSSRRSQPQAYSQQRHGKRSEGNITEKLKNISISQSKEQPRRYSSLRQRNADSPSEPARPQHYPPAPTLPPEWTKKREGQLKPNRETPTQPSPAVQSNHIQQSTPTPDRPTEPTQNEMLMASYIQQHHQQQQHQATPPPAPVSMPTAVPYSIADFSSPALELPKSDQSLLPDNASISSQMQWYETAMAYQAMLTQNVLNPTPPPTLPPLLPQQPSILSNLPNPEQVGTPGLLVGEEQKNPQAQLPLVSQAGTPDIGALGSLAFPPPLPHNFQNEFMQRNLMSERPMAPPMQVPFSHTPGLLGQQVGGVTYYANLPHSVPISGVHNMIPGNTQIGSPLRSANSAIPIRPPME</sequence>
<keyword evidence="11" id="KW-0509">mRNA transport</keyword>
<feature type="compositionally biased region" description="Acidic residues" evidence="18">
    <location>
        <begin position="113"/>
        <end position="127"/>
    </location>
</feature>
<feature type="compositionally biased region" description="Polar residues" evidence="18">
    <location>
        <begin position="364"/>
        <end position="373"/>
    </location>
</feature>
<dbReference type="GO" id="GO:0051028">
    <property type="term" value="P:mRNA transport"/>
    <property type="evidence" value="ECO:0007669"/>
    <property type="project" value="UniProtKB-KW"/>
</dbReference>
<feature type="compositionally biased region" description="Basic and acidic residues" evidence="18">
    <location>
        <begin position="337"/>
        <end position="349"/>
    </location>
</feature>
<feature type="compositionally biased region" description="Basic and acidic residues" evidence="18">
    <location>
        <begin position="251"/>
        <end position="261"/>
    </location>
</feature>
<evidence type="ECO:0000256" key="6">
    <source>
        <dbReference type="ARBA" id="ARBA00019964"/>
    </source>
</evidence>
<dbReference type="SMART" id="SM01044">
    <property type="entry name" value="Btz"/>
    <property type="match status" value="1"/>
</dbReference>
<dbReference type="GO" id="GO:0010494">
    <property type="term" value="C:cytoplasmic stress granule"/>
    <property type="evidence" value="ECO:0007669"/>
    <property type="project" value="UniProtKB-SubCell"/>
</dbReference>
<evidence type="ECO:0000256" key="12">
    <source>
        <dbReference type="ARBA" id="ARBA00022845"/>
    </source>
</evidence>
<dbReference type="EMBL" id="LR783587">
    <property type="protein sequence ID" value="CAB3227702.1"/>
    <property type="molecule type" value="mRNA"/>
</dbReference>
<keyword evidence="14" id="KW-0866">Nonsense-mediated mRNA decay</keyword>
<keyword evidence="15" id="KW-0508">mRNA splicing</keyword>
<feature type="region of interest" description="Disordered" evidence="18">
    <location>
        <begin position="1"/>
        <end position="152"/>
    </location>
</feature>
<keyword evidence="9" id="KW-0507">mRNA processing</keyword>
<comment type="similarity">
    <text evidence="5">Belongs to the CASC3 family.</text>
</comment>
<evidence type="ECO:0000259" key="19">
    <source>
        <dbReference type="SMART" id="SM01044"/>
    </source>
</evidence>
<feature type="compositionally biased region" description="Polar residues" evidence="18">
    <location>
        <begin position="262"/>
        <end position="273"/>
    </location>
</feature>
<dbReference type="GO" id="GO:0006417">
    <property type="term" value="P:regulation of translation"/>
    <property type="evidence" value="ECO:0007669"/>
    <property type="project" value="UniProtKB-KW"/>
</dbReference>
<dbReference type="AlphaFoldDB" id="A0A6F9D8I6"/>
<evidence type="ECO:0000256" key="2">
    <source>
        <dbReference type="ARBA" id="ARBA00004279"/>
    </source>
</evidence>
<dbReference type="GO" id="GO:0035145">
    <property type="term" value="C:exon-exon junction complex"/>
    <property type="evidence" value="ECO:0007669"/>
    <property type="project" value="InterPro"/>
</dbReference>
<feature type="compositionally biased region" description="Basic and acidic residues" evidence="18">
    <location>
        <begin position="306"/>
        <end position="322"/>
    </location>
</feature>